<dbReference type="GO" id="GO:0016747">
    <property type="term" value="F:acyltransferase activity, transferring groups other than amino-acyl groups"/>
    <property type="evidence" value="ECO:0007669"/>
    <property type="project" value="TreeGrafter"/>
</dbReference>
<dbReference type="Gene3D" id="3.30.559.10">
    <property type="entry name" value="Chloramphenicol acetyltransferase-like domain"/>
    <property type="match status" value="2"/>
</dbReference>
<comment type="caution">
    <text evidence="4">The sequence shown here is derived from an EMBL/GenBank/DDBJ whole genome shotgun (WGS) entry which is preliminary data.</text>
</comment>
<gene>
    <name evidence="4" type="ORF">IEQ34_018042</name>
</gene>
<dbReference type="AlphaFoldDB" id="A0AAV7GDA8"/>
<evidence type="ECO:0000313" key="5">
    <source>
        <dbReference type="Proteomes" id="UP000775213"/>
    </source>
</evidence>
<sequence>MEVNRAEKYNVKICRKEIIAAAAAEAEAKSLKERFLSLSNIDLLIPHIDVGVFFCYRKPPPLLSPVNNFSSMVAKLKTSLAKALVVFYPFAGEVVANAAGEPELLCNNRGVEFIEAYADVRLDQLDFYDADGTVERKLVPKKEAEGGVLTLQATEMKCGGMILGCSFDHRISDAYAFNMFVITWAEMATDAKELSISPIFDRSLLSFRQENDVGSLEQALKLDEIYVPVSSYSPPPPPSPLIIENSDPPTISRIYYIAAKEINRLQSIASSDGLCRRTKLESFTAYLWKLIARVGKSGQVCRMGVVVDGRRRLGSSEMNAYFGNVISVSYSSLAVEEVEGMGIEELADVVHQFVAEVDREEHFRGLVDWVEEHRPEVCVSKIYIEEGLSVVVSSGRRFPIAEVDFGWGKTMLGSYHFPWEGKGGYVMPMPMSGDKGKDGDWLVYVHLLAEIVEVLETVGAGVFQPITSDYLFSSQK</sequence>
<keyword evidence="5" id="KW-1185">Reference proteome</keyword>
<evidence type="ECO:0000256" key="2">
    <source>
        <dbReference type="ARBA" id="ARBA00022679"/>
    </source>
</evidence>
<comment type="similarity">
    <text evidence="1">Belongs to the plant acyltransferase family.</text>
</comment>
<keyword evidence="2" id="KW-0808">Transferase</keyword>
<dbReference type="PANTHER" id="PTHR31642:SF266">
    <property type="entry name" value="HXXXD-TYPE ACYL-TRANSFERASE FAMILY PROTEIN"/>
    <property type="match status" value="1"/>
</dbReference>
<protein>
    <submittedName>
        <fullName evidence="4">Uncharacterized protein</fullName>
    </submittedName>
</protein>
<evidence type="ECO:0000256" key="3">
    <source>
        <dbReference type="ARBA" id="ARBA00023315"/>
    </source>
</evidence>
<reference evidence="4 5" key="1">
    <citation type="journal article" date="2021" name="Hortic Res">
        <title>Chromosome-scale assembly of the Dendrobium chrysotoxum genome enhances the understanding of orchid evolution.</title>
        <authorList>
            <person name="Zhang Y."/>
            <person name="Zhang G.Q."/>
            <person name="Zhang D."/>
            <person name="Liu X.D."/>
            <person name="Xu X.Y."/>
            <person name="Sun W.H."/>
            <person name="Yu X."/>
            <person name="Zhu X."/>
            <person name="Wang Z.W."/>
            <person name="Zhao X."/>
            <person name="Zhong W.Y."/>
            <person name="Chen H."/>
            <person name="Yin W.L."/>
            <person name="Huang T."/>
            <person name="Niu S.C."/>
            <person name="Liu Z.J."/>
        </authorList>
    </citation>
    <scope>NUCLEOTIDE SEQUENCE [LARGE SCALE GENOMIC DNA]</scope>
    <source>
        <strain evidence="4">Lindl</strain>
    </source>
</reference>
<organism evidence="4 5">
    <name type="scientific">Dendrobium chrysotoxum</name>
    <name type="common">Orchid</name>
    <dbReference type="NCBI Taxonomy" id="161865"/>
    <lineage>
        <taxon>Eukaryota</taxon>
        <taxon>Viridiplantae</taxon>
        <taxon>Streptophyta</taxon>
        <taxon>Embryophyta</taxon>
        <taxon>Tracheophyta</taxon>
        <taxon>Spermatophyta</taxon>
        <taxon>Magnoliopsida</taxon>
        <taxon>Liliopsida</taxon>
        <taxon>Asparagales</taxon>
        <taxon>Orchidaceae</taxon>
        <taxon>Epidendroideae</taxon>
        <taxon>Malaxideae</taxon>
        <taxon>Dendrobiinae</taxon>
        <taxon>Dendrobium</taxon>
    </lineage>
</organism>
<dbReference type="InterPro" id="IPR023213">
    <property type="entry name" value="CAT-like_dom_sf"/>
</dbReference>
<dbReference type="Pfam" id="PF02458">
    <property type="entry name" value="Transferase"/>
    <property type="match status" value="1"/>
</dbReference>
<name>A0AAV7GDA8_DENCH</name>
<accession>A0AAV7GDA8</accession>
<evidence type="ECO:0000313" key="4">
    <source>
        <dbReference type="EMBL" id="KAH0453718.1"/>
    </source>
</evidence>
<evidence type="ECO:0000256" key="1">
    <source>
        <dbReference type="ARBA" id="ARBA00009861"/>
    </source>
</evidence>
<dbReference type="EMBL" id="JAGFBR010000016">
    <property type="protein sequence ID" value="KAH0453718.1"/>
    <property type="molecule type" value="Genomic_DNA"/>
</dbReference>
<proteinExistence type="inferred from homology"/>
<dbReference type="PANTHER" id="PTHR31642">
    <property type="entry name" value="TRICHOTHECENE 3-O-ACETYLTRANSFERASE"/>
    <property type="match status" value="1"/>
</dbReference>
<keyword evidence="3" id="KW-0012">Acyltransferase</keyword>
<dbReference type="InterPro" id="IPR050317">
    <property type="entry name" value="Plant_Fungal_Acyltransferase"/>
</dbReference>
<dbReference type="Proteomes" id="UP000775213">
    <property type="component" value="Unassembled WGS sequence"/>
</dbReference>